<evidence type="ECO:0000313" key="7">
    <source>
        <dbReference type="Proteomes" id="UP000789739"/>
    </source>
</evidence>
<dbReference type="InterPro" id="IPR003595">
    <property type="entry name" value="Tyr_Pase_cat"/>
</dbReference>
<name>A0A9N9BG12_9GLOM</name>
<proteinExistence type="inferred from homology"/>
<dbReference type="SMART" id="SM00194">
    <property type="entry name" value="PTPc"/>
    <property type="match status" value="1"/>
</dbReference>
<gene>
    <name evidence="6" type="ORF">PBRASI_LOCUS5768</name>
</gene>
<dbReference type="EMBL" id="CAJVPI010000705">
    <property type="protein sequence ID" value="CAG8564526.1"/>
    <property type="molecule type" value="Genomic_DNA"/>
</dbReference>
<dbReference type="AlphaFoldDB" id="A0A9N9BG12"/>
<dbReference type="SUPFAM" id="SSF52799">
    <property type="entry name" value="(Phosphotyrosine protein) phosphatases II"/>
    <property type="match status" value="1"/>
</dbReference>
<evidence type="ECO:0000313" key="6">
    <source>
        <dbReference type="EMBL" id="CAG8564526.1"/>
    </source>
</evidence>
<dbReference type="CDD" id="cd18533">
    <property type="entry name" value="PTP_fungal"/>
    <property type="match status" value="1"/>
</dbReference>
<evidence type="ECO:0000256" key="2">
    <source>
        <dbReference type="ARBA" id="ARBA00013064"/>
    </source>
</evidence>
<dbReference type="InterPro" id="IPR016130">
    <property type="entry name" value="Tyr_Pase_AS"/>
</dbReference>
<dbReference type="InterPro" id="IPR029021">
    <property type="entry name" value="Prot-tyrosine_phosphatase-like"/>
</dbReference>
<feature type="domain" description="Tyrosine specific protein phosphatases" evidence="4">
    <location>
        <begin position="561"/>
        <end position="643"/>
    </location>
</feature>
<dbReference type="PRINTS" id="PR00700">
    <property type="entry name" value="PRTYPHPHTASE"/>
</dbReference>
<comment type="similarity">
    <text evidence="1">Belongs to the protein-tyrosine phosphatase family. Non-receptor class subfamily.</text>
</comment>
<dbReference type="Gene3D" id="3.40.250.10">
    <property type="entry name" value="Rhodanese-like domain"/>
    <property type="match status" value="1"/>
</dbReference>
<dbReference type="InterPro" id="IPR036873">
    <property type="entry name" value="Rhodanese-like_dom_sf"/>
</dbReference>
<dbReference type="PANTHER" id="PTHR19134:SF561">
    <property type="entry name" value="PROTEIN TYROSINE PHOSPHATASE 36E, ISOFORM A"/>
    <property type="match status" value="1"/>
</dbReference>
<dbReference type="PROSITE" id="PS50055">
    <property type="entry name" value="TYR_PHOSPHATASE_PTP"/>
    <property type="match status" value="1"/>
</dbReference>
<dbReference type="PANTHER" id="PTHR19134">
    <property type="entry name" value="RECEPTOR-TYPE TYROSINE-PROTEIN PHOSPHATASE"/>
    <property type="match status" value="1"/>
</dbReference>
<organism evidence="6 7">
    <name type="scientific">Paraglomus brasilianum</name>
    <dbReference type="NCBI Taxonomy" id="144538"/>
    <lineage>
        <taxon>Eukaryota</taxon>
        <taxon>Fungi</taxon>
        <taxon>Fungi incertae sedis</taxon>
        <taxon>Mucoromycota</taxon>
        <taxon>Glomeromycotina</taxon>
        <taxon>Glomeromycetes</taxon>
        <taxon>Paraglomerales</taxon>
        <taxon>Paraglomeraceae</taxon>
        <taxon>Paraglomus</taxon>
    </lineage>
</organism>
<feature type="domain" description="Tyrosine-protein phosphatase" evidence="3">
    <location>
        <begin position="364"/>
        <end position="650"/>
    </location>
</feature>
<dbReference type="SUPFAM" id="SSF52821">
    <property type="entry name" value="Rhodanese/Cell cycle control phosphatase"/>
    <property type="match status" value="1"/>
</dbReference>
<evidence type="ECO:0000259" key="5">
    <source>
        <dbReference type="PROSITE" id="PS50206"/>
    </source>
</evidence>
<comment type="caution">
    <text evidence="6">The sequence shown here is derived from an EMBL/GenBank/DDBJ whole genome shotgun (WGS) entry which is preliminary data.</text>
</comment>
<dbReference type="PROSITE" id="PS50206">
    <property type="entry name" value="RHODANESE_3"/>
    <property type="match status" value="1"/>
</dbReference>
<dbReference type="InterPro" id="IPR001763">
    <property type="entry name" value="Rhodanese-like_dom"/>
</dbReference>
<dbReference type="Pfam" id="PF00102">
    <property type="entry name" value="Y_phosphatase"/>
    <property type="match status" value="1"/>
</dbReference>
<keyword evidence="7" id="KW-1185">Reference proteome</keyword>
<dbReference type="InterPro" id="IPR050348">
    <property type="entry name" value="Protein-Tyr_Phosphatase"/>
</dbReference>
<evidence type="ECO:0000259" key="4">
    <source>
        <dbReference type="PROSITE" id="PS50056"/>
    </source>
</evidence>
<dbReference type="PROSITE" id="PS50056">
    <property type="entry name" value="TYR_PHOSPHATASE_2"/>
    <property type="match status" value="1"/>
</dbReference>
<dbReference type="Pfam" id="PF00581">
    <property type="entry name" value="Rhodanese"/>
    <property type="match status" value="1"/>
</dbReference>
<dbReference type="GO" id="GO:0004725">
    <property type="term" value="F:protein tyrosine phosphatase activity"/>
    <property type="evidence" value="ECO:0007669"/>
    <property type="project" value="UniProtKB-EC"/>
</dbReference>
<evidence type="ECO:0000256" key="1">
    <source>
        <dbReference type="ARBA" id="ARBA00009649"/>
    </source>
</evidence>
<protein>
    <recommendedName>
        <fullName evidence="2">protein-tyrosine-phosphatase</fullName>
        <ecNumber evidence="2">3.1.3.48</ecNumber>
    </recommendedName>
</protein>
<dbReference type="EC" id="3.1.3.48" evidence="2"/>
<dbReference type="OrthoDB" id="6058203at2759"/>
<dbReference type="InterPro" id="IPR000242">
    <property type="entry name" value="PTP_cat"/>
</dbReference>
<dbReference type="CDD" id="cd01446">
    <property type="entry name" value="DSP_MapKP"/>
    <property type="match status" value="1"/>
</dbReference>
<dbReference type="InterPro" id="IPR000387">
    <property type="entry name" value="Tyr_Pase_dom"/>
</dbReference>
<dbReference type="PROSITE" id="PS00383">
    <property type="entry name" value="TYR_PHOSPHATASE_1"/>
    <property type="match status" value="1"/>
</dbReference>
<dbReference type="Proteomes" id="UP000789739">
    <property type="component" value="Unassembled WGS sequence"/>
</dbReference>
<evidence type="ECO:0000259" key="3">
    <source>
        <dbReference type="PROSITE" id="PS50055"/>
    </source>
</evidence>
<dbReference type="SMART" id="SM00404">
    <property type="entry name" value="PTPc_motif"/>
    <property type="match status" value="1"/>
</dbReference>
<accession>A0A9N9BG12</accession>
<feature type="domain" description="Rhodanese" evidence="5">
    <location>
        <begin position="155"/>
        <end position="271"/>
    </location>
</feature>
<dbReference type="Gene3D" id="3.90.190.10">
    <property type="entry name" value="Protein tyrosine phosphatase superfamily"/>
    <property type="match status" value="1"/>
</dbReference>
<sequence>MSVGVYNSPNCELKTDQSSYFSLHMPSAYISNDKTCAGYFDVEPQNDGKTPYFDVQKCQPAETPYFDCEPVDTPYFEELKKKSEARINGGVSTTASIHSSLPRSKLLRQPNKPSVRPSLQALTSAAPPAQSFHIVSVGNLAEMIRLQTSNESSLAGSVILLLDLRAFSQFAENHIRMAVNICVPSTLLRRGSFTLDKVCDMLVSEYDKQVFGEWEKFENIVLYDSNTEDLQEGSSLTHLCKKFKMSGCKANIGWLKGGFMAFSSKYTDLCERTESSTRPSTFPRRTFSAPALMRKPGTFTCPTPVIEMNGVNPFFSNIRQNYELIGGITETVPVRFPEGIPIHASQLPAFLRDICSENCGKDRLAEAFYEIERTEQRRLQSLMLQNANKPTSDFAYSISAGIEKGTKNRYGNIWPYDHARVKLGACREGECDYINASYVQADESTTRYIATQGPMPATYGDFWKVIWEQNCSVIVMLTKEEEAGRIKCHRYWSDCTKMPCNFGKLSLLNISENTSLCDSGASITIRKFSLSNSDYANAPPRIITQLHFLGWPDFGVPDSPLQLLHLINMANECQLESGNTGPMVVHCSAGCGRTGAFCTVDTVLKMLKRSMNMQDIQEDVINYVVEKFREQRLSMVQNLRQFAFCYEAVIWDLLGAAR</sequence>
<reference evidence="6" key="1">
    <citation type="submission" date="2021-06" db="EMBL/GenBank/DDBJ databases">
        <authorList>
            <person name="Kallberg Y."/>
            <person name="Tangrot J."/>
            <person name="Rosling A."/>
        </authorList>
    </citation>
    <scope>NUCLEOTIDE SEQUENCE</scope>
    <source>
        <strain evidence="6">BR232B</strain>
    </source>
</reference>